<evidence type="ECO:0008006" key="5">
    <source>
        <dbReference type="Google" id="ProtNLM"/>
    </source>
</evidence>
<organism evidence="3 4">
    <name type="scientific">Pacificimonas flava</name>
    <dbReference type="NCBI Taxonomy" id="1234595"/>
    <lineage>
        <taxon>Bacteria</taxon>
        <taxon>Pseudomonadati</taxon>
        <taxon>Pseudomonadota</taxon>
        <taxon>Alphaproteobacteria</taxon>
        <taxon>Sphingomonadales</taxon>
        <taxon>Sphingosinicellaceae</taxon>
        <taxon>Pacificimonas</taxon>
    </lineage>
</organism>
<keyword evidence="2" id="KW-0732">Signal</keyword>
<comment type="caution">
    <text evidence="3">The sequence shown here is derived from an EMBL/GenBank/DDBJ whole genome shotgun (WGS) entry which is preliminary data.</text>
</comment>
<feature type="chain" id="PRO_5013256649" description="Transglutaminase-like domain-containing protein" evidence="2">
    <location>
        <begin position="21"/>
        <end position="261"/>
    </location>
</feature>
<feature type="signal peptide" evidence="2">
    <location>
        <begin position="1"/>
        <end position="20"/>
    </location>
</feature>
<accession>A0A219B5P8</accession>
<protein>
    <recommendedName>
        <fullName evidence="5">Transglutaminase-like domain-containing protein</fullName>
    </recommendedName>
</protein>
<keyword evidence="1" id="KW-0812">Transmembrane</keyword>
<dbReference type="Gene3D" id="3.10.620.30">
    <property type="match status" value="1"/>
</dbReference>
<gene>
    <name evidence="3" type="ORF">B5C34_08555</name>
</gene>
<dbReference type="AlphaFoldDB" id="A0A219B5P8"/>
<evidence type="ECO:0000313" key="4">
    <source>
        <dbReference type="Proteomes" id="UP000198462"/>
    </source>
</evidence>
<keyword evidence="1" id="KW-0472">Membrane</keyword>
<evidence type="ECO:0000256" key="1">
    <source>
        <dbReference type="SAM" id="Phobius"/>
    </source>
</evidence>
<proteinExistence type="predicted"/>
<keyword evidence="4" id="KW-1185">Reference proteome</keyword>
<name>A0A219B5P8_9SPHN</name>
<dbReference type="EMBL" id="NFZT01000001">
    <property type="protein sequence ID" value="OWV33504.1"/>
    <property type="molecule type" value="Genomic_DNA"/>
</dbReference>
<sequence>MMPALRALLLFLIAAGVAGAAFFGLSRWNDQQAFRSVIRTEMTEPVGTGAFVEDLNHWVYNKEGFAQCQDRYVWDPLGATPMQIFEAGGDCADKSRLLSAMLASVGMDSTLVMLQPCRSCAPTHTIVNAELSGGDLMAADPVYDLVFPDPAGGYFGVAEVRDRPAILAARLEQLKRQRGPEDKINFHSEDEMKYGFPKTINWDRDPAFRTAGGLVGAVTDEPFLVQRPHFFEDPKLFLTLFFLGIAAASSVLLLLIDWRRR</sequence>
<feature type="transmembrane region" description="Helical" evidence="1">
    <location>
        <begin position="236"/>
        <end position="256"/>
    </location>
</feature>
<evidence type="ECO:0000313" key="3">
    <source>
        <dbReference type="EMBL" id="OWV33504.1"/>
    </source>
</evidence>
<dbReference type="Proteomes" id="UP000198462">
    <property type="component" value="Unassembled WGS sequence"/>
</dbReference>
<reference evidence="4" key="1">
    <citation type="submission" date="2017-05" db="EMBL/GenBank/DDBJ databases">
        <authorList>
            <person name="Lin X."/>
        </authorList>
    </citation>
    <scope>NUCLEOTIDE SEQUENCE [LARGE SCALE GENOMIC DNA]</scope>
    <source>
        <strain evidence="4">JLT2012</strain>
    </source>
</reference>
<dbReference type="RefSeq" id="WP_088712277.1">
    <property type="nucleotide sequence ID" value="NZ_NFZT01000001.1"/>
</dbReference>
<keyword evidence="1" id="KW-1133">Transmembrane helix</keyword>
<evidence type="ECO:0000256" key="2">
    <source>
        <dbReference type="SAM" id="SignalP"/>
    </source>
</evidence>